<gene>
    <name evidence="3" type="ORF">SUNI508_01972</name>
</gene>
<dbReference type="PANTHER" id="PTHR43233">
    <property type="entry name" value="FAMILY N-ACETYLTRANSFERASE, PUTATIVE (AFU_ORTHOLOGUE AFUA_6G03350)-RELATED"/>
    <property type="match status" value="1"/>
</dbReference>
<dbReference type="SUPFAM" id="SSF55729">
    <property type="entry name" value="Acyl-CoA N-acyltransferases (Nat)"/>
    <property type="match status" value="1"/>
</dbReference>
<feature type="region of interest" description="Disordered" evidence="1">
    <location>
        <begin position="71"/>
        <end position="93"/>
    </location>
</feature>
<dbReference type="InterPro" id="IPR000182">
    <property type="entry name" value="GNAT_dom"/>
</dbReference>
<dbReference type="EMBL" id="JARVKF010000418">
    <property type="protein sequence ID" value="KAK9415124.1"/>
    <property type="molecule type" value="Genomic_DNA"/>
</dbReference>
<keyword evidence="4" id="KW-1185">Reference proteome</keyword>
<proteinExistence type="predicted"/>
<dbReference type="InterPro" id="IPR053144">
    <property type="entry name" value="Acetyltransferase_Butenolide"/>
</dbReference>
<organism evidence="3 4">
    <name type="scientific">Seiridium unicorne</name>
    <dbReference type="NCBI Taxonomy" id="138068"/>
    <lineage>
        <taxon>Eukaryota</taxon>
        <taxon>Fungi</taxon>
        <taxon>Dikarya</taxon>
        <taxon>Ascomycota</taxon>
        <taxon>Pezizomycotina</taxon>
        <taxon>Sordariomycetes</taxon>
        <taxon>Xylariomycetidae</taxon>
        <taxon>Amphisphaeriales</taxon>
        <taxon>Sporocadaceae</taxon>
        <taxon>Seiridium</taxon>
    </lineage>
</organism>
<evidence type="ECO:0000313" key="3">
    <source>
        <dbReference type="EMBL" id="KAK9415124.1"/>
    </source>
</evidence>
<protein>
    <submittedName>
        <fullName evidence="3">N-acetyltransferase domain-containing protein</fullName>
    </submittedName>
</protein>
<dbReference type="PANTHER" id="PTHR43233:SF1">
    <property type="entry name" value="FAMILY N-ACETYLTRANSFERASE, PUTATIVE (AFU_ORTHOLOGUE AFUA_6G03350)-RELATED"/>
    <property type="match status" value="1"/>
</dbReference>
<name>A0ABR2UL70_9PEZI</name>
<dbReference type="InterPro" id="IPR016181">
    <property type="entry name" value="Acyl_CoA_acyltransferase"/>
</dbReference>
<accession>A0ABR2UL70</accession>
<feature type="domain" description="N-acetyltransferase" evidence="2">
    <location>
        <begin position="51"/>
        <end position="190"/>
    </location>
</feature>
<dbReference type="CDD" id="cd04301">
    <property type="entry name" value="NAT_SF"/>
    <property type="match status" value="1"/>
</dbReference>
<reference evidence="3 4" key="1">
    <citation type="journal article" date="2024" name="J. Plant Pathol.">
        <title>Sequence and assembly of the genome of Seiridium unicorne, isolate CBS 538.82, causal agent of cypress canker disease.</title>
        <authorList>
            <person name="Scali E."/>
            <person name="Rocca G.D."/>
            <person name="Danti R."/>
            <person name="Garbelotto M."/>
            <person name="Barberini S."/>
            <person name="Baroncelli R."/>
            <person name="Emiliani G."/>
        </authorList>
    </citation>
    <scope>NUCLEOTIDE SEQUENCE [LARGE SCALE GENOMIC DNA]</scope>
    <source>
        <strain evidence="3 4">BM-138-508</strain>
    </source>
</reference>
<evidence type="ECO:0000259" key="2">
    <source>
        <dbReference type="PROSITE" id="PS51186"/>
    </source>
</evidence>
<dbReference type="PROSITE" id="PS51186">
    <property type="entry name" value="GNAT"/>
    <property type="match status" value="1"/>
</dbReference>
<evidence type="ECO:0000256" key="1">
    <source>
        <dbReference type="SAM" id="MobiDB-lite"/>
    </source>
</evidence>
<dbReference type="Proteomes" id="UP001408356">
    <property type="component" value="Unassembled WGS sequence"/>
</dbReference>
<sequence>MVSMASQLRNRKWSRDEYIVSTDSSLASAKALNVVFDSPAMHWAKPIPDPVMEETLQNSLFFGLYRTHSGNASDSEEGTQTSDVPAPGGAVGDQTPKLDMVGCARCITDFTTFLYLTDVWVDSRDQGKGLGKWLISCVQETIESMPYLRRSMLFTGDWGRSVPFYEKLMGMTVLETQRGTGVAIMERKGPGNPM</sequence>
<feature type="compositionally biased region" description="Polar residues" evidence="1">
    <location>
        <begin position="71"/>
        <end position="83"/>
    </location>
</feature>
<comment type="caution">
    <text evidence="3">The sequence shown here is derived from an EMBL/GenBank/DDBJ whole genome shotgun (WGS) entry which is preliminary data.</text>
</comment>
<dbReference type="Pfam" id="PF00583">
    <property type="entry name" value="Acetyltransf_1"/>
    <property type="match status" value="1"/>
</dbReference>
<dbReference type="Gene3D" id="3.40.630.30">
    <property type="match status" value="1"/>
</dbReference>
<evidence type="ECO:0000313" key="4">
    <source>
        <dbReference type="Proteomes" id="UP001408356"/>
    </source>
</evidence>